<dbReference type="RefSeq" id="WP_106395315.1">
    <property type="nucleotide sequence ID" value="NZ_PVNK01000268.1"/>
</dbReference>
<comment type="caution">
    <text evidence="2">The sequence shown here is derived from an EMBL/GenBank/DDBJ whole genome shotgun (WGS) entry which is preliminary data.</text>
</comment>
<dbReference type="Proteomes" id="UP000237968">
    <property type="component" value="Unassembled WGS sequence"/>
</dbReference>
<dbReference type="SUPFAM" id="SSF141371">
    <property type="entry name" value="PilZ domain-like"/>
    <property type="match status" value="1"/>
</dbReference>
<feature type="domain" description="PilZ" evidence="1">
    <location>
        <begin position="3"/>
        <end position="97"/>
    </location>
</feature>
<keyword evidence="3" id="KW-1185">Reference proteome</keyword>
<dbReference type="Gene3D" id="2.40.10.220">
    <property type="entry name" value="predicted glycosyltransferase like domains"/>
    <property type="match status" value="1"/>
</dbReference>
<reference evidence="2 3" key="1">
    <citation type="submission" date="2018-03" db="EMBL/GenBank/DDBJ databases">
        <title>Draft Genome Sequences of the Obligatory Marine Myxobacteria Enhygromyxa salina SWB005.</title>
        <authorList>
            <person name="Poehlein A."/>
            <person name="Moghaddam J.A."/>
            <person name="Harms H."/>
            <person name="Alanjari M."/>
            <person name="Koenig G.M."/>
            <person name="Daniel R."/>
            <person name="Schaeberle T.F."/>
        </authorList>
    </citation>
    <scope>NUCLEOTIDE SEQUENCE [LARGE SCALE GENOMIC DNA]</scope>
    <source>
        <strain evidence="2 3">SWB005</strain>
    </source>
</reference>
<dbReference type="OrthoDB" id="5521293at2"/>
<dbReference type="GO" id="GO:0035438">
    <property type="term" value="F:cyclic-di-GMP binding"/>
    <property type="evidence" value="ECO:0007669"/>
    <property type="project" value="InterPro"/>
</dbReference>
<evidence type="ECO:0000313" key="3">
    <source>
        <dbReference type="Proteomes" id="UP000237968"/>
    </source>
</evidence>
<protein>
    <submittedName>
        <fullName evidence="2">PilZ domain protein</fullName>
    </submittedName>
</protein>
<proteinExistence type="predicted"/>
<dbReference type="Pfam" id="PF07238">
    <property type="entry name" value="PilZ"/>
    <property type="match status" value="1"/>
</dbReference>
<dbReference type="InterPro" id="IPR009875">
    <property type="entry name" value="PilZ_domain"/>
</dbReference>
<evidence type="ECO:0000313" key="2">
    <source>
        <dbReference type="EMBL" id="PRP90810.1"/>
    </source>
</evidence>
<evidence type="ECO:0000259" key="1">
    <source>
        <dbReference type="Pfam" id="PF07238"/>
    </source>
</evidence>
<dbReference type="EMBL" id="PVNK01000268">
    <property type="protein sequence ID" value="PRP90810.1"/>
    <property type="molecule type" value="Genomic_DNA"/>
</dbReference>
<name>A0A2S9XDG8_9BACT</name>
<organism evidence="2 3">
    <name type="scientific">Enhygromyxa salina</name>
    <dbReference type="NCBI Taxonomy" id="215803"/>
    <lineage>
        <taxon>Bacteria</taxon>
        <taxon>Pseudomonadati</taxon>
        <taxon>Myxococcota</taxon>
        <taxon>Polyangia</taxon>
        <taxon>Nannocystales</taxon>
        <taxon>Nannocystaceae</taxon>
        <taxon>Enhygromyxa</taxon>
    </lineage>
</organism>
<accession>A0A2S9XDG8</accession>
<gene>
    <name evidence="2" type="ORF">ENSA5_61300</name>
</gene>
<sequence>MQERRSATRIDKVFRVLIATEEFGDQWFVARNISATGMFVEMAEPLPLKTKVIVRFSLPDDDAAICAMARVQNHYYVHYNDGDDLRGLTGVGVRFLRFVPEAGAPVPRDRLH</sequence>
<dbReference type="AlphaFoldDB" id="A0A2S9XDG8"/>